<dbReference type="Pfam" id="PF03781">
    <property type="entry name" value="FGE-sulfatase"/>
    <property type="match status" value="1"/>
</dbReference>
<gene>
    <name evidence="2" type="ORF">JOD45_000774</name>
</gene>
<sequence>MTNVDTILKDMIIIPKGIFFRGSNASPDEQPIKQILLSAFAIDKTPITNKQFRAFVEQGGYDDPTFWQPKGWAYIRENEIKYPNYWYDNHFNQDDHPVTGVSWWEAMAYAKFAGKTLPTEAQWEYACKGTDDRKYPWGNKEPTLAYANFAYDCDPTELVRSSTSVYDHPKYKSFFGCLDMAGNLAEWCLDNASTNYKWDRDGKDPIYITKDEDYHMVRGGCGLHNEDFLRCTARDYYPVSVRDNLIGFRCVVNNVKEEEL</sequence>
<dbReference type="InterPro" id="IPR051043">
    <property type="entry name" value="Sulfatase_Mod_Factor_Kinase"/>
</dbReference>
<comment type="caution">
    <text evidence="2">The sequence shown here is derived from an EMBL/GenBank/DDBJ whole genome shotgun (WGS) entry which is preliminary data.</text>
</comment>
<dbReference type="RefSeq" id="WP_205002538.1">
    <property type="nucleotide sequence ID" value="NZ_JAFBER010000003.1"/>
</dbReference>
<organism evidence="2 3">
    <name type="scientific">Scopulibacillus daqui</name>
    <dbReference type="NCBI Taxonomy" id="1469162"/>
    <lineage>
        <taxon>Bacteria</taxon>
        <taxon>Bacillati</taxon>
        <taxon>Bacillota</taxon>
        <taxon>Bacilli</taxon>
        <taxon>Bacillales</taxon>
        <taxon>Sporolactobacillaceae</taxon>
        <taxon>Scopulibacillus</taxon>
    </lineage>
</organism>
<dbReference type="InterPro" id="IPR042095">
    <property type="entry name" value="SUMF_sf"/>
</dbReference>
<evidence type="ECO:0000313" key="2">
    <source>
        <dbReference type="EMBL" id="MBM7644581.1"/>
    </source>
</evidence>
<dbReference type="EMBL" id="JAFBER010000003">
    <property type="protein sequence ID" value="MBM7644581.1"/>
    <property type="molecule type" value="Genomic_DNA"/>
</dbReference>
<dbReference type="SUPFAM" id="SSF56436">
    <property type="entry name" value="C-type lectin-like"/>
    <property type="match status" value="1"/>
</dbReference>
<keyword evidence="3" id="KW-1185">Reference proteome</keyword>
<reference evidence="2 3" key="1">
    <citation type="submission" date="2021-01" db="EMBL/GenBank/DDBJ databases">
        <title>Genomic Encyclopedia of Type Strains, Phase IV (KMG-IV): sequencing the most valuable type-strain genomes for metagenomic binning, comparative biology and taxonomic classification.</title>
        <authorList>
            <person name="Goeker M."/>
        </authorList>
    </citation>
    <scope>NUCLEOTIDE SEQUENCE [LARGE SCALE GENOMIC DNA]</scope>
    <source>
        <strain evidence="2 3">DSM 28236</strain>
    </source>
</reference>
<dbReference type="PANTHER" id="PTHR23150:SF19">
    <property type="entry name" value="FORMYLGLYCINE-GENERATING ENZYME"/>
    <property type="match status" value="1"/>
</dbReference>
<accession>A0ABS2PX13</accession>
<dbReference type="PANTHER" id="PTHR23150">
    <property type="entry name" value="SULFATASE MODIFYING FACTOR 1, 2"/>
    <property type="match status" value="1"/>
</dbReference>
<dbReference type="InterPro" id="IPR005532">
    <property type="entry name" value="SUMF_dom"/>
</dbReference>
<name>A0ABS2PX13_9BACL</name>
<evidence type="ECO:0000313" key="3">
    <source>
        <dbReference type="Proteomes" id="UP000808914"/>
    </source>
</evidence>
<proteinExistence type="predicted"/>
<dbReference type="Gene3D" id="3.90.1580.10">
    <property type="entry name" value="paralog of FGE (formylglycine-generating enzyme)"/>
    <property type="match status" value="1"/>
</dbReference>
<dbReference type="Proteomes" id="UP000808914">
    <property type="component" value="Unassembled WGS sequence"/>
</dbReference>
<evidence type="ECO:0000259" key="1">
    <source>
        <dbReference type="Pfam" id="PF03781"/>
    </source>
</evidence>
<protein>
    <submittedName>
        <fullName evidence="2">Formylglycine-generating enzyme required for sulfatase activity</fullName>
    </submittedName>
</protein>
<feature type="domain" description="Sulfatase-modifying factor enzyme-like" evidence="1">
    <location>
        <begin position="9"/>
        <end position="251"/>
    </location>
</feature>
<dbReference type="InterPro" id="IPR016187">
    <property type="entry name" value="CTDL_fold"/>
</dbReference>